<evidence type="ECO:0000313" key="2">
    <source>
        <dbReference type="Proteomes" id="UP001499978"/>
    </source>
</evidence>
<dbReference type="EMBL" id="BAAARY010000007">
    <property type="protein sequence ID" value="GAA2521419.1"/>
    <property type="molecule type" value="Genomic_DNA"/>
</dbReference>
<accession>A0ABP6ARE2</accession>
<evidence type="ECO:0000313" key="1">
    <source>
        <dbReference type="EMBL" id="GAA2521419.1"/>
    </source>
</evidence>
<dbReference type="Proteomes" id="UP001499978">
    <property type="component" value="Unassembled WGS sequence"/>
</dbReference>
<keyword evidence="2" id="KW-1185">Reference proteome</keyword>
<name>A0ABP6ARE2_9ACTN</name>
<gene>
    <name evidence="1" type="ORF">GCM10010201_19130</name>
</gene>
<reference evidence="2" key="1">
    <citation type="journal article" date="2019" name="Int. J. Syst. Evol. Microbiol.">
        <title>The Global Catalogue of Microorganisms (GCM) 10K type strain sequencing project: providing services to taxonomists for standard genome sequencing and annotation.</title>
        <authorList>
            <consortium name="The Broad Institute Genomics Platform"/>
            <consortium name="The Broad Institute Genome Sequencing Center for Infectious Disease"/>
            <person name="Wu L."/>
            <person name="Ma J."/>
        </authorList>
    </citation>
    <scope>NUCLEOTIDE SEQUENCE [LARGE SCALE GENOMIC DNA]</scope>
    <source>
        <strain evidence="2">JCM 3367</strain>
    </source>
</reference>
<organism evidence="1 2">
    <name type="scientific">Pilimelia columellifera subsp. columellifera</name>
    <dbReference type="NCBI Taxonomy" id="706583"/>
    <lineage>
        <taxon>Bacteria</taxon>
        <taxon>Bacillati</taxon>
        <taxon>Actinomycetota</taxon>
        <taxon>Actinomycetes</taxon>
        <taxon>Micromonosporales</taxon>
        <taxon>Micromonosporaceae</taxon>
        <taxon>Pilimelia</taxon>
    </lineage>
</organism>
<protein>
    <submittedName>
        <fullName evidence="1">Uncharacterized protein</fullName>
    </submittedName>
</protein>
<sequence>MCARPVLAEQFVGGGDLLACEDAKLIAGHRHFASLSIGARRRALAWDDRAPSDHPASWGGSRRCCGGEHDYLHGRLSTRGVALGSEALTSPVAGDRGLIGAGSSDPRDLDYRTPLACHHSTVSLPKRQCHV</sequence>
<comment type="caution">
    <text evidence="1">The sequence shown here is derived from an EMBL/GenBank/DDBJ whole genome shotgun (WGS) entry which is preliminary data.</text>
</comment>
<proteinExistence type="predicted"/>